<proteinExistence type="predicted"/>
<organism evidence="1 2">
    <name type="scientific">Marine Group I thaumarchaeote</name>
    <dbReference type="NCBI Taxonomy" id="2511932"/>
    <lineage>
        <taxon>Archaea</taxon>
        <taxon>Nitrososphaerota</taxon>
        <taxon>Marine Group I</taxon>
    </lineage>
</organism>
<dbReference type="AlphaFoldDB" id="A0A7K4MQJ1"/>
<protein>
    <submittedName>
        <fullName evidence="1">Uncharacterized protein</fullName>
    </submittedName>
</protein>
<gene>
    <name evidence="1" type="ORF">HX837_06585</name>
</gene>
<sequence>MMIDSNLVEADDWVGTFNCEKWDADSTACEKLGRCVGSRKWNTAKCGGGVCDLPAMGNAADGAPETSGYLQSGNYPVYLIYDNSAGVYYKTIPSGDVKLQSDVCRNGYPFCYEWKNFGFYFVEYLTAKEIYLDCTGQIGGTKILDECGICGGDGPQFRCETTGKSYCPEYKYQQECKSE</sequence>
<accession>A0A7K4MQJ1</accession>
<evidence type="ECO:0000313" key="2">
    <source>
        <dbReference type="Proteomes" id="UP000523105"/>
    </source>
</evidence>
<evidence type="ECO:0000313" key="1">
    <source>
        <dbReference type="EMBL" id="NWJ43848.1"/>
    </source>
</evidence>
<dbReference type="EMBL" id="JACASV010000063">
    <property type="protein sequence ID" value="NWJ43848.1"/>
    <property type="molecule type" value="Genomic_DNA"/>
</dbReference>
<reference evidence="1 2" key="1">
    <citation type="journal article" date="2019" name="Environ. Microbiol.">
        <title>Genomics insights into ecotype formation of ammonia-oxidizing archaea in the deep ocean.</title>
        <authorList>
            <person name="Wang Y."/>
            <person name="Huang J.M."/>
            <person name="Cui G.J."/>
            <person name="Nunoura T."/>
            <person name="Takaki Y."/>
            <person name="Li W.L."/>
            <person name="Li J."/>
            <person name="Gao Z.M."/>
            <person name="Takai K."/>
            <person name="Zhang A.Q."/>
            <person name="Stepanauskas R."/>
        </authorList>
    </citation>
    <scope>NUCLEOTIDE SEQUENCE [LARGE SCALE GENOMIC DNA]</scope>
    <source>
        <strain evidence="1 2">L15b</strain>
    </source>
</reference>
<name>A0A7K4MQJ1_9ARCH</name>
<dbReference type="Proteomes" id="UP000523105">
    <property type="component" value="Unassembled WGS sequence"/>
</dbReference>
<comment type="caution">
    <text evidence="1">The sequence shown here is derived from an EMBL/GenBank/DDBJ whole genome shotgun (WGS) entry which is preliminary data.</text>
</comment>